<dbReference type="Proteomes" id="UP001647509">
    <property type="component" value="Unassembled WGS sequence"/>
</dbReference>
<gene>
    <name evidence="1" type="ORF">KO493_09290</name>
</gene>
<proteinExistence type="predicted"/>
<accession>A0ACC5U9B2</accession>
<protein>
    <submittedName>
        <fullName evidence="1">Uncharacterized protein</fullName>
    </submittedName>
</protein>
<dbReference type="EMBL" id="JAHKPD010000013">
    <property type="protein sequence ID" value="MBU2950891.1"/>
    <property type="molecule type" value="Genomic_DNA"/>
</dbReference>
<reference evidence="1" key="1">
    <citation type="submission" date="2021-05" db="EMBL/GenBank/DDBJ databases">
        <title>Draft genomes of bacteria isolated from model marine particles.</title>
        <authorList>
            <person name="Datta M.S."/>
            <person name="Schwartzman J.A."/>
            <person name="Enke T.N."/>
            <person name="Saavedra J."/>
            <person name="Cermak N."/>
            <person name="Cordero O.X."/>
        </authorList>
    </citation>
    <scope>NUCLEOTIDE SEQUENCE</scope>
    <source>
        <strain evidence="1">I2M19</strain>
    </source>
</reference>
<name>A0ACC5U9B2_9FLAO</name>
<organism evidence="1 2">
    <name type="scientific">Pseudotamlana agarivorans</name>
    <dbReference type="NCBI Taxonomy" id="481183"/>
    <lineage>
        <taxon>Bacteria</taxon>
        <taxon>Pseudomonadati</taxon>
        <taxon>Bacteroidota</taxon>
        <taxon>Flavobacteriia</taxon>
        <taxon>Flavobacteriales</taxon>
        <taxon>Flavobacteriaceae</taxon>
        <taxon>Pseudotamlana</taxon>
    </lineage>
</organism>
<sequence>MKSNVLVVALLFSVLSVFNIDAQTFNKQTDFLLANFDLKPDEDDVMAAAAFASMLAHPDFDKLNYYVVAGAYGDQDHLFITSAVPKYFNVLFGAENRRWTNAHEHWNESVRRVKNKVIPILKSGGNVFVQEAGQSNITYDVLQAVLAEGITPTTIKKQVIIVQHSRYNEKNTTPEELEWLKDNTVYKKIDDGNTSDNKTPGYRTKDNKWLDLAKSDNNPNVATRKIWTAADKVCDEWVGDWTNKWIAVGGIDFSDCVENWYIFNLGKEANDIESFWNKYVINE</sequence>
<evidence type="ECO:0000313" key="2">
    <source>
        <dbReference type="Proteomes" id="UP001647509"/>
    </source>
</evidence>
<comment type="caution">
    <text evidence="1">The sequence shown here is derived from an EMBL/GenBank/DDBJ whole genome shotgun (WGS) entry which is preliminary data.</text>
</comment>
<keyword evidence="2" id="KW-1185">Reference proteome</keyword>
<evidence type="ECO:0000313" key="1">
    <source>
        <dbReference type="EMBL" id="MBU2950891.1"/>
    </source>
</evidence>